<name>A0ACD5ACX7_9ACTN</name>
<sequence length="245" mass="24881">MRSAVRGAGAAALALGLGVAVAACSSGAGVRSGAAEDFGDSRPAEVRAVADPGGLAGVPARVDGAVVTVGDADAPHTVRVYEDARCPYCKKFEEGGARALVGPVADGDVKVEYTIASFLDKNLGGSGSVNAANALRASVDAGKFPEFHAAVFANQPDDESVDAYTDAFLLKVADTVDGLRSDAFDRAVNDGSYETWVDDAMRAFRDDGVRGTPTVLIDGKKAGGGEDAMYGQTSFAAVLKDAGIG</sequence>
<keyword evidence="2" id="KW-1185">Reference proteome</keyword>
<reference evidence="1" key="1">
    <citation type="journal article" date="2025" name="Int. J. Syst. Evol. Microbiol.">
        <title>Streptomyces citrinus sp. nov., with yellow diffusible pigment.</title>
        <authorList>
            <person name="He Y."/>
            <person name="Yang E."/>
            <person name="Xu J."/>
            <person name="Sun Y."/>
            <person name="Sun L."/>
        </authorList>
    </citation>
    <scope>NUCLEOTIDE SEQUENCE</scope>
    <source>
        <strain evidence="1">Q6</strain>
    </source>
</reference>
<organism evidence="1 2">
    <name type="scientific">Streptomyces citrinus</name>
    <dbReference type="NCBI Taxonomy" id="3118173"/>
    <lineage>
        <taxon>Bacteria</taxon>
        <taxon>Bacillati</taxon>
        <taxon>Actinomycetota</taxon>
        <taxon>Actinomycetes</taxon>
        <taxon>Kitasatosporales</taxon>
        <taxon>Streptomycetaceae</taxon>
        <taxon>Streptomyces</taxon>
    </lineage>
</organism>
<dbReference type="Proteomes" id="UP001432251">
    <property type="component" value="Chromosome"/>
</dbReference>
<accession>A0ACD5ACX7</accession>
<proteinExistence type="predicted"/>
<evidence type="ECO:0000313" key="1">
    <source>
        <dbReference type="EMBL" id="WWQ65066.1"/>
    </source>
</evidence>
<protein>
    <submittedName>
        <fullName evidence="1">Thioredoxin domain-containing protein</fullName>
    </submittedName>
</protein>
<evidence type="ECO:0000313" key="2">
    <source>
        <dbReference type="Proteomes" id="UP001432251"/>
    </source>
</evidence>
<gene>
    <name evidence="1" type="ORF">V2W30_18135</name>
</gene>
<dbReference type="EMBL" id="CP146022">
    <property type="protein sequence ID" value="WWQ65066.1"/>
    <property type="molecule type" value="Genomic_DNA"/>
</dbReference>